<evidence type="ECO:0008006" key="3">
    <source>
        <dbReference type="Google" id="ProtNLM"/>
    </source>
</evidence>
<organism evidence="1 2">
    <name type="scientific">Cordylochernes scorpioides</name>
    <dbReference type="NCBI Taxonomy" id="51811"/>
    <lineage>
        <taxon>Eukaryota</taxon>
        <taxon>Metazoa</taxon>
        <taxon>Ecdysozoa</taxon>
        <taxon>Arthropoda</taxon>
        <taxon>Chelicerata</taxon>
        <taxon>Arachnida</taxon>
        <taxon>Pseudoscorpiones</taxon>
        <taxon>Cheliferoidea</taxon>
        <taxon>Chernetidae</taxon>
        <taxon>Cordylochernes</taxon>
    </lineage>
</organism>
<dbReference type="Proteomes" id="UP001235939">
    <property type="component" value="Chromosome 04"/>
</dbReference>
<dbReference type="PANTHER" id="PTHR46060">
    <property type="entry name" value="MARINER MOS1 TRANSPOSASE-LIKE PROTEIN"/>
    <property type="match status" value="1"/>
</dbReference>
<accession>A0ABY6KEY0</accession>
<name>A0ABY6KEY0_9ARAC</name>
<gene>
    <name evidence="1" type="ORF">LAZ67_4001351</name>
</gene>
<sequence>MLDPETKRQSVEWRGQGELRPKKSRILKSRNKVLLVAFLDNKSIVHHEYLPAGQTVIKEIDSKKRPDKLNNSDWILHHNNARPHTAHLVTSFLAKNGTQILSQPPYFPDIAPNYFLLFPKLKAVLKGRHFDNRDDILENSLLALKSIPKEANKYCFDNREKRWRWWVKKGRITLKKWQAIYSSQPIRASLVANLIKVLNRAPFIRLCWVHRPTGINGNELADCAAKIAATSVLPHSYSTLP</sequence>
<dbReference type="PANTHER" id="PTHR46060:SF1">
    <property type="entry name" value="MARINER MOS1 TRANSPOSASE-LIKE PROTEIN"/>
    <property type="match status" value="1"/>
</dbReference>
<evidence type="ECO:0000313" key="1">
    <source>
        <dbReference type="EMBL" id="UYV66332.1"/>
    </source>
</evidence>
<reference evidence="1 2" key="1">
    <citation type="submission" date="2022-01" db="EMBL/GenBank/DDBJ databases">
        <title>A chromosomal length assembly of Cordylochernes scorpioides.</title>
        <authorList>
            <person name="Zeh D."/>
            <person name="Zeh J."/>
        </authorList>
    </citation>
    <scope>NUCLEOTIDE SEQUENCE [LARGE SCALE GENOMIC DNA]</scope>
    <source>
        <strain evidence="1">IN4F17</strain>
        <tissue evidence="1">Whole Body</tissue>
    </source>
</reference>
<protein>
    <recommendedName>
        <fullName evidence="3">Transposase</fullName>
    </recommendedName>
</protein>
<dbReference type="InterPro" id="IPR036397">
    <property type="entry name" value="RNaseH_sf"/>
</dbReference>
<dbReference type="SUPFAM" id="SSF53098">
    <property type="entry name" value="Ribonuclease H-like"/>
    <property type="match status" value="1"/>
</dbReference>
<evidence type="ECO:0000313" key="2">
    <source>
        <dbReference type="Proteomes" id="UP001235939"/>
    </source>
</evidence>
<dbReference type="InterPro" id="IPR052709">
    <property type="entry name" value="Transposase-MT_Hybrid"/>
</dbReference>
<dbReference type="EMBL" id="CP092866">
    <property type="protein sequence ID" value="UYV66332.1"/>
    <property type="molecule type" value="Genomic_DNA"/>
</dbReference>
<dbReference type="InterPro" id="IPR012337">
    <property type="entry name" value="RNaseH-like_sf"/>
</dbReference>
<proteinExistence type="predicted"/>
<keyword evidence="2" id="KW-1185">Reference proteome</keyword>
<dbReference type="Gene3D" id="3.30.420.10">
    <property type="entry name" value="Ribonuclease H-like superfamily/Ribonuclease H"/>
    <property type="match status" value="1"/>
</dbReference>